<dbReference type="EMBL" id="RCHU02000001">
    <property type="protein sequence ID" value="KAL3611577.1"/>
    <property type="molecule type" value="Genomic_DNA"/>
</dbReference>
<comment type="caution">
    <text evidence="1">The sequence shown here is derived from an EMBL/GenBank/DDBJ whole genome shotgun (WGS) entry which is preliminary data.</text>
</comment>
<sequence>MLEVYNFACDKNIPETSLFPFCNTSLSYVNRAKDLIPRLTLQEKAQQLGNHAAGISRLGIPAYKWWSEALHGMASVGYGVNFNATVAGACKKLARKEIPLVINLRYQVVTSITLHMTLTNGKVSIDFTLMPSYVTKKDIEDIFQPLFRSCVEEGRVSSVMCSYNRVNGIPTCADPVLLKGVIREQWNLDGIKYAATPEDSVTLALKAGPNGNAIVAMISIYAGIPSEYTTPLQGLQKYILFVTYTVGCPFMNCTDELLVGLATKAATTTDVVVLVMGLDQSIEQEDLDWENLILLGYQEKCVKDMANATNGTMILVIMSISPIDISFAKNERKVRGILWVGYPGQAGGDAIAQVICGDHNPVPKKSSLNPIGFPSVYPSKQDPYPNGQAIDVSSVNCINLQLVLVIGVRNNRPMNGDHVVLIF</sequence>
<proteinExistence type="predicted"/>
<reference evidence="1 2" key="1">
    <citation type="journal article" date="2024" name="Plant Biotechnol. J.">
        <title>Genome and CRISPR/Cas9 system of a widespread forest tree (Populus alba) in the world.</title>
        <authorList>
            <person name="Liu Y.J."/>
            <person name="Jiang P.F."/>
            <person name="Han X.M."/>
            <person name="Li X.Y."/>
            <person name="Wang H.M."/>
            <person name="Wang Y.J."/>
            <person name="Wang X.X."/>
            <person name="Zeng Q.Y."/>
        </authorList>
    </citation>
    <scope>NUCLEOTIDE SEQUENCE [LARGE SCALE GENOMIC DNA]</scope>
    <source>
        <strain evidence="2">cv. PAL-ZL1</strain>
    </source>
</reference>
<name>A0ACC4D3W2_POPAL</name>
<accession>A0ACC4D3W2</accession>
<evidence type="ECO:0000313" key="2">
    <source>
        <dbReference type="Proteomes" id="UP000309997"/>
    </source>
</evidence>
<protein>
    <submittedName>
        <fullName evidence="1">Uncharacterized protein</fullName>
    </submittedName>
</protein>
<evidence type="ECO:0000313" key="1">
    <source>
        <dbReference type="EMBL" id="KAL3611577.1"/>
    </source>
</evidence>
<keyword evidence="2" id="KW-1185">Reference proteome</keyword>
<organism evidence="1 2">
    <name type="scientific">Populus alba</name>
    <name type="common">White poplar</name>
    <dbReference type="NCBI Taxonomy" id="43335"/>
    <lineage>
        <taxon>Eukaryota</taxon>
        <taxon>Viridiplantae</taxon>
        <taxon>Streptophyta</taxon>
        <taxon>Embryophyta</taxon>
        <taxon>Tracheophyta</taxon>
        <taxon>Spermatophyta</taxon>
        <taxon>Magnoliopsida</taxon>
        <taxon>eudicotyledons</taxon>
        <taxon>Gunneridae</taxon>
        <taxon>Pentapetalae</taxon>
        <taxon>rosids</taxon>
        <taxon>fabids</taxon>
        <taxon>Malpighiales</taxon>
        <taxon>Salicaceae</taxon>
        <taxon>Saliceae</taxon>
        <taxon>Populus</taxon>
    </lineage>
</organism>
<gene>
    <name evidence="1" type="ORF">D5086_002597</name>
</gene>
<dbReference type="Proteomes" id="UP000309997">
    <property type="component" value="Unassembled WGS sequence"/>
</dbReference>